<dbReference type="AlphaFoldDB" id="A0A834L258"/>
<gene>
    <name evidence="2" type="ORF">FQA47_005874</name>
</gene>
<organism evidence="2 3">
    <name type="scientific">Oryzias melastigma</name>
    <name type="common">Marine medaka</name>
    <dbReference type="NCBI Taxonomy" id="30732"/>
    <lineage>
        <taxon>Eukaryota</taxon>
        <taxon>Metazoa</taxon>
        <taxon>Chordata</taxon>
        <taxon>Craniata</taxon>
        <taxon>Vertebrata</taxon>
        <taxon>Euteleostomi</taxon>
        <taxon>Actinopterygii</taxon>
        <taxon>Neopterygii</taxon>
        <taxon>Teleostei</taxon>
        <taxon>Neoteleostei</taxon>
        <taxon>Acanthomorphata</taxon>
        <taxon>Ovalentaria</taxon>
        <taxon>Atherinomorphae</taxon>
        <taxon>Beloniformes</taxon>
        <taxon>Adrianichthyidae</taxon>
        <taxon>Oryziinae</taxon>
        <taxon>Oryzias</taxon>
    </lineage>
</organism>
<sequence length="124" mass="13777">MSGGEQENQQVRSQSARPKNRRGENKHGTQNQSATERDSETSSPPDPGYDHGDVLTGVIQGLSHLLCFNNPPCQQHLKAGTGLSETGEIKDQSRRVWRSTGSCLGFLLMIYDFQRDQDVVYPLC</sequence>
<protein>
    <submittedName>
        <fullName evidence="2">Uncharacterized protein</fullName>
    </submittedName>
</protein>
<evidence type="ECO:0000256" key="1">
    <source>
        <dbReference type="SAM" id="MobiDB-lite"/>
    </source>
</evidence>
<name>A0A834L258_ORYME</name>
<dbReference type="EMBL" id="WKFB01000018">
    <property type="protein sequence ID" value="KAF6738896.1"/>
    <property type="molecule type" value="Genomic_DNA"/>
</dbReference>
<feature type="compositionally biased region" description="Polar residues" evidence="1">
    <location>
        <begin position="1"/>
        <end position="17"/>
    </location>
</feature>
<dbReference type="Proteomes" id="UP000646548">
    <property type="component" value="Unassembled WGS sequence"/>
</dbReference>
<comment type="caution">
    <text evidence="2">The sequence shown here is derived from an EMBL/GenBank/DDBJ whole genome shotgun (WGS) entry which is preliminary data.</text>
</comment>
<accession>A0A834L258</accession>
<feature type="region of interest" description="Disordered" evidence="1">
    <location>
        <begin position="1"/>
        <end position="55"/>
    </location>
</feature>
<reference evidence="2" key="1">
    <citation type="journal article" name="BMC Genomics">
        <title>Long-read sequencing and de novo genome assembly of marine medaka (Oryzias melastigma).</title>
        <authorList>
            <person name="Liang P."/>
            <person name="Saqib H.S.A."/>
            <person name="Ni X."/>
            <person name="Shen Y."/>
        </authorList>
    </citation>
    <scope>NUCLEOTIDE SEQUENCE</scope>
    <source>
        <strain evidence="2">Bigg-433</strain>
    </source>
</reference>
<evidence type="ECO:0000313" key="2">
    <source>
        <dbReference type="EMBL" id="KAF6738896.1"/>
    </source>
</evidence>
<evidence type="ECO:0000313" key="3">
    <source>
        <dbReference type="Proteomes" id="UP000646548"/>
    </source>
</evidence>
<proteinExistence type="predicted"/>